<comment type="caution">
    <text evidence="10">The sequence shown here is derived from an EMBL/GenBank/DDBJ whole genome shotgun (WGS) entry which is preliminary data.</text>
</comment>
<protein>
    <recommendedName>
        <fullName evidence="6">Ribosome biogenesis protein YTM1</fullName>
    </recommendedName>
</protein>
<dbReference type="GO" id="GO:0000463">
    <property type="term" value="P:maturation of LSU-rRNA from tricistronic rRNA transcript (SSU-rRNA, 5.8S rRNA, LSU-rRNA)"/>
    <property type="evidence" value="ECO:0007669"/>
    <property type="project" value="UniProtKB-UniRule"/>
</dbReference>
<organism evidence="10 11">
    <name type="scientific">Rhodotorula paludigena</name>
    <dbReference type="NCBI Taxonomy" id="86838"/>
    <lineage>
        <taxon>Eukaryota</taxon>
        <taxon>Fungi</taxon>
        <taxon>Dikarya</taxon>
        <taxon>Basidiomycota</taxon>
        <taxon>Pucciniomycotina</taxon>
        <taxon>Microbotryomycetes</taxon>
        <taxon>Sporidiobolales</taxon>
        <taxon>Sporidiobolaceae</taxon>
        <taxon>Rhodotorula</taxon>
    </lineage>
</organism>
<dbReference type="Pfam" id="PF00400">
    <property type="entry name" value="WD40"/>
    <property type="match status" value="4"/>
</dbReference>
<dbReference type="PROSITE" id="PS50082">
    <property type="entry name" value="WD_REPEATS_2"/>
    <property type="match status" value="3"/>
</dbReference>
<comment type="subcellular location">
    <subcellularLocation>
        <location evidence="6">Nucleus</location>
        <location evidence="6">Nucleolus</location>
    </subcellularLocation>
    <subcellularLocation>
        <location evidence="6">Nucleus</location>
        <location evidence="6">Nucleoplasm</location>
    </subcellularLocation>
</comment>
<keyword evidence="4" id="KW-0677">Repeat</keyword>
<dbReference type="Proteomes" id="UP001342314">
    <property type="component" value="Unassembled WGS sequence"/>
</dbReference>
<evidence type="ECO:0000313" key="10">
    <source>
        <dbReference type="EMBL" id="GJN89719.1"/>
    </source>
</evidence>
<evidence type="ECO:0000256" key="4">
    <source>
        <dbReference type="ARBA" id="ARBA00022737"/>
    </source>
</evidence>
<dbReference type="SUPFAM" id="SSF50978">
    <property type="entry name" value="WD40 repeat-like"/>
    <property type="match status" value="1"/>
</dbReference>
<feature type="domain" description="NLE" evidence="9">
    <location>
        <begin position="28"/>
        <end position="89"/>
    </location>
</feature>
<dbReference type="GO" id="GO:0030687">
    <property type="term" value="C:preribosome, large subunit precursor"/>
    <property type="evidence" value="ECO:0007669"/>
    <property type="project" value="UniProtKB-UniRule"/>
</dbReference>
<evidence type="ECO:0000256" key="2">
    <source>
        <dbReference type="ARBA" id="ARBA00022552"/>
    </source>
</evidence>
<dbReference type="InterPro" id="IPR020472">
    <property type="entry name" value="WD40_PAC1"/>
</dbReference>
<dbReference type="InterPro" id="IPR012972">
    <property type="entry name" value="NLE"/>
</dbReference>
<dbReference type="PROSITE" id="PS50294">
    <property type="entry name" value="WD_REPEATS_REGION"/>
    <property type="match status" value="1"/>
</dbReference>
<dbReference type="Gene3D" id="2.130.10.10">
    <property type="entry name" value="YVTN repeat-like/Quinoprotein amine dehydrogenase"/>
    <property type="match status" value="1"/>
</dbReference>
<keyword evidence="3 7" id="KW-0853">WD repeat</keyword>
<dbReference type="InterPro" id="IPR028599">
    <property type="entry name" value="WDR12/Ytm1"/>
</dbReference>
<name>A0AAV5GKH1_9BASI</name>
<keyword evidence="1 6" id="KW-0690">Ribosome biogenesis</keyword>
<dbReference type="Pfam" id="PF08154">
    <property type="entry name" value="NLE"/>
    <property type="match status" value="1"/>
</dbReference>
<keyword evidence="11" id="KW-1185">Reference proteome</keyword>
<dbReference type="SMART" id="SM00320">
    <property type="entry name" value="WD40"/>
    <property type="match status" value="7"/>
</dbReference>
<dbReference type="GO" id="GO:0005654">
    <property type="term" value="C:nucleoplasm"/>
    <property type="evidence" value="ECO:0007669"/>
    <property type="project" value="UniProtKB-SubCell"/>
</dbReference>
<gene>
    <name evidence="6" type="primary">YTM1</name>
    <name evidence="10" type="ORF">Rhopal_002706-T1</name>
</gene>
<feature type="repeat" description="WD" evidence="7">
    <location>
        <begin position="385"/>
        <end position="427"/>
    </location>
</feature>
<evidence type="ECO:0000256" key="1">
    <source>
        <dbReference type="ARBA" id="ARBA00022517"/>
    </source>
</evidence>
<accession>A0AAV5GKH1</accession>
<evidence type="ECO:0000313" key="11">
    <source>
        <dbReference type="Proteomes" id="UP001342314"/>
    </source>
</evidence>
<feature type="region of interest" description="Disordered" evidence="8">
    <location>
        <begin position="271"/>
        <end position="290"/>
    </location>
</feature>
<evidence type="ECO:0000256" key="5">
    <source>
        <dbReference type="ARBA" id="ARBA00023242"/>
    </source>
</evidence>
<dbReference type="EMBL" id="BQKY01000005">
    <property type="protein sequence ID" value="GJN89719.1"/>
    <property type="molecule type" value="Genomic_DNA"/>
</dbReference>
<evidence type="ECO:0000259" key="9">
    <source>
        <dbReference type="Pfam" id="PF08154"/>
    </source>
</evidence>
<evidence type="ECO:0000256" key="8">
    <source>
        <dbReference type="SAM" id="MobiDB-lite"/>
    </source>
</evidence>
<feature type="repeat" description="WD" evidence="7">
    <location>
        <begin position="357"/>
        <end position="381"/>
    </location>
</feature>
<dbReference type="GO" id="GO:0005730">
    <property type="term" value="C:nucleolus"/>
    <property type="evidence" value="ECO:0007669"/>
    <property type="project" value="UniProtKB-SubCell"/>
</dbReference>
<feature type="repeat" description="WD" evidence="7">
    <location>
        <begin position="298"/>
        <end position="340"/>
    </location>
</feature>
<dbReference type="HAMAP" id="MF_03029">
    <property type="entry name" value="WDR12"/>
    <property type="match status" value="1"/>
</dbReference>
<sequence length="481" mass="51679">MSVTADLGQPVASTSAVAIGGTGEERQIAIRLSTKDPLYQIPPAKFLVPASWRRFHLSELINKVLENAAPVPFDFLIDQTLLRSSLGAYCAATGTSEEVVLEVEFLPSTLPPQLESTLPSEDWVSDVSVAVRGAILTASYAGTLSLQSKDLPPSTTLTFAGHDLSALSATHVPHPLGSEDKRWVASGGMDRVGRVWEYSIPPLYLESQPEVPAPTTLYTLSLHQAPISSVRARPLPSIPTSATAAPHLLTAGWDGLIGLWDLTPGINEGEAELEGADRKKKRRRQSTTVVNKSPMSVLRGHTGKISRAVFDRSDVTKAYSAGWDHSVRSWDLSVGAELSSKTSDKVLLSMAQLTAPNLLATGSTDRLICLWDLRTEATQNISLTLSGHSAPVSAVAAHPTSSLLFASGSYDSTVRIWDARSPKQALFTLPVPKKEGDENRKEPEKVLAIDWDGERLVAGGEGSRTIVWRVSGQETQAPASE</sequence>
<dbReference type="PANTHER" id="PTHR19855:SF11">
    <property type="entry name" value="RIBOSOME BIOGENESIS PROTEIN WDR12"/>
    <property type="match status" value="1"/>
</dbReference>
<dbReference type="InterPro" id="IPR001680">
    <property type="entry name" value="WD40_rpt"/>
</dbReference>
<dbReference type="GO" id="GO:0043021">
    <property type="term" value="F:ribonucleoprotein complex binding"/>
    <property type="evidence" value="ECO:0007669"/>
    <property type="project" value="UniProtKB-UniRule"/>
</dbReference>
<dbReference type="AlphaFoldDB" id="A0AAV5GKH1"/>
<proteinExistence type="inferred from homology"/>
<comment type="similarity">
    <text evidence="6">Belongs to the WD repeat WDR12/YTM1 family.</text>
</comment>
<dbReference type="PRINTS" id="PR00320">
    <property type="entry name" value="GPROTEINBRPT"/>
</dbReference>
<reference evidence="10 11" key="1">
    <citation type="submission" date="2021-12" db="EMBL/GenBank/DDBJ databases">
        <title>High titer production of polyol ester of fatty acids by Rhodotorula paludigena BS15 towards product separation-free biomass refinery.</title>
        <authorList>
            <person name="Mano J."/>
            <person name="Ono H."/>
            <person name="Tanaka T."/>
            <person name="Naito K."/>
            <person name="Sushida H."/>
            <person name="Ike M."/>
            <person name="Tokuyasu K."/>
            <person name="Kitaoka M."/>
        </authorList>
    </citation>
    <scope>NUCLEOTIDE SEQUENCE [LARGE SCALE GENOMIC DNA]</scope>
    <source>
        <strain evidence="10 11">BS15</strain>
    </source>
</reference>
<evidence type="ECO:0000256" key="3">
    <source>
        <dbReference type="ARBA" id="ARBA00022574"/>
    </source>
</evidence>
<evidence type="ECO:0000256" key="6">
    <source>
        <dbReference type="HAMAP-Rule" id="MF_03029"/>
    </source>
</evidence>
<dbReference type="GO" id="GO:0000466">
    <property type="term" value="P:maturation of 5.8S rRNA from tricistronic rRNA transcript (SSU-rRNA, 5.8S rRNA, LSU-rRNA)"/>
    <property type="evidence" value="ECO:0007669"/>
    <property type="project" value="UniProtKB-UniRule"/>
</dbReference>
<dbReference type="InterPro" id="IPR019775">
    <property type="entry name" value="WD40_repeat_CS"/>
</dbReference>
<keyword evidence="5 6" id="KW-0539">Nucleus</keyword>
<dbReference type="PANTHER" id="PTHR19855">
    <property type="entry name" value="WD40 REPEAT PROTEIN 12, 37"/>
    <property type="match status" value="1"/>
</dbReference>
<comment type="function">
    <text evidence="6">Component of the NOP7 complex, which is required for maturation of the 25S and 5.8S ribosomal RNAs and formation of the 60S ribosome.</text>
</comment>
<dbReference type="InterPro" id="IPR015943">
    <property type="entry name" value="WD40/YVTN_repeat-like_dom_sf"/>
</dbReference>
<keyword evidence="2 6" id="KW-0698">rRNA processing</keyword>
<comment type="subunit">
    <text evidence="6">Component of the NOP7 complex, composed of ERB1, NOP7 and YTM1. Within the NOP7 complex ERB1 appears to interact directly with NOP7 and YTM1. The NOP7 complex also associates with the 66S pre-ribosome.</text>
</comment>
<evidence type="ECO:0000256" key="7">
    <source>
        <dbReference type="PROSITE-ProRule" id="PRU00221"/>
    </source>
</evidence>
<dbReference type="InterPro" id="IPR036322">
    <property type="entry name" value="WD40_repeat_dom_sf"/>
</dbReference>
<dbReference type="PROSITE" id="PS00678">
    <property type="entry name" value="WD_REPEATS_1"/>
    <property type="match status" value="1"/>
</dbReference>